<gene>
    <name evidence="1" type="ORF">HPB49_000757</name>
</gene>
<proteinExistence type="predicted"/>
<dbReference type="Proteomes" id="UP000821865">
    <property type="component" value="Chromosome 6"/>
</dbReference>
<sequence length="469" mass="52163">MFPVVAMLSLIYLVALSSARAPSPRTLRTTMAPFTRQFSDLPDYDTYRFVERLRSEQARQLRAGGGRTNVTSRGLLLPRMRPKKPIWLLLGGRSGRQDRGADDHRRAADDSSSDIRLQVLQFMQDHQLIFYIACSCVLTGVVLLVTLMVLYGGRRGSDARSGMYGESYALLDRRPLLGKRGSVVEEYSDDEEETAIDGDNARGRGAGRRHPSERLCWFRGRPRLRDQHFVRDRCRRRGNQLVGAGRCQDRSKWLAHGHHSEVFEVASPLKRTVLKVIPVTGDFTEQRIDAIAAGHRVLRLRSAVQGRSLVLQASCCLAVAERALGFRHLGVNPDKLLVTATDAASLEYHLPDRSPLTIDSAGLRVHVAGCLSFALGPEAKEEDGTPSSPPRAKSALSNATSHRSSEAQRFKGNVAWLGAVVDSVVRKLRTEVPESRARAERGLVEELSMLQRRLQQCDSVGEFFDTLSI</sequence>
<comment type="caution">
    <text evidence="1">The sequence shown here is derived from an EMBL/GenBank/DDBJ whole genome shotgun (WGS) entry which is preliminary data.</text>
</comment>
<protein>
    <submittedName>
        <fullName evidence="1">Uncharacterized protein</fullName>
    </submittedName>
</protein>
<evidence type="ECO:0000313" key="1">
    <source>
        <dbReference type="EMBL" id="KAH7944816.1"/>
    </source>
</evidence>
<keyword evidence="2" id="KW-1185">Reference proteome</keyword>
<dbReference type="EMBL" id="CM023475">
    <property type="protein sequence ID" value="KAH7944816.1"/>
    <property type="molecule type" value="Genomic_DNA"/>
</dbReference>
<evidence type="ECO:0000313" key="2">
    <source>
        <dbReference type="Proteomes" id="UP000821865"/>
    </source>
</evidence>
<name>A0ACB8CIT4_DERSI</name>
<reference evidence="1" key="1">
    <citation type="submission" date="2020-05" db="EMBL/GenBank/DDBJ databases">
        <title>Large-scale comparative analyses of tick genomes elucidate their genetic diversity and vector capacities.</title>
        <authorList>
            <person name="Jia N."/>
            <person name="Wang J."/>
            <person name="Shi W."/>
            <person name="Du L."/>
            <person name="Sun Y."/>
            <person name="Zhan W."/>
            <person name="Jiang J."/>
            <person name="Wang Q."/>
            <person name="Zhang B."/>
            <person name="Ji P."/>
            <person name="Sakyi L.B."/>
            <person name="Cui X."/>
            <person name="Yuan T."/>
            <person name="Jiang B."/>
            <person name="Yang W."/>
            <person name="Lam T.T.-Y."/>
            <person name="Chang Q."/>
            <person name="Ding S."/>
            <person name="Wang X."/>
            <person name="Zhu J."/>
            <person name="Ruan X."/>
            <person name="Zhao L."/>
            <person name="Wei J."/>
            <person name="Que T."/>
            <person name="Du C."/>
            <person name="Cheng J."/>
            <person name="Dai P."/>
            <person name="Han X."/>
            <person name="Huang E."/>
            <person name="Gao Y."/>
            <person name="Liu J."/>
            <person name="Shao H."/>
            <person name="Ye R."/>
            <person name="Li L."/>
            <person name="Wei W."/>
            <person name="Wang X."/>
            <person name="Wang C."/>
            <person name="Yang T."/>
            <person name="Huo Q."/>
            <person name="Li W."/>
            <person name="Guo W."/>
            <person name="Chen H."/>
            <person name="Zhou L."/>
            <person name="Ni X."/>
            <person name="Tian J."/>
            <person name="Zhou Y."/>
            <person name="Sheng Y."/>
            <person name="Liu T."/>
            <person name="Pan Y."/>
            <person name="Xia L."/>
            <person name="Li J."/>
            <person name="Zhao F."/>
            <person name="Cao W."/>
        </authorList>
    </citation>
    <scope>NUCLEOTIDE SEQUENCE</scope>
    <source>
        <strain evidence="1">Dsil-2018</strain>
    </source>
</reference>
<organism evidence="1 2">
    <name type="scientific">Dermacentor silvarum</name>
    <name type="common">Tick</name>
    <dbReference type="NCBI Taxonomy" id="543639"/>
    <lineage>
        <taxon>Eukaryota</taxon>
        <taxon>Metazoa</taxon>
        <taxon>Ecdysozoa</taxon>
        <taxon>Arthropoda</taxon>
        <taxon>Chelicerata</taxon>
        <taxon>Arachnida</taxon>
        <taxon>Acari</taxon>
        <taxon>Parasitiformes</taxon>
        <taxon>Ixodida</taxon>
        <taxon>Ixodoidea</taxon>
        <taxon>Ixodidae</taxon>
        <taxon>Rhipicephalinae</taxon>
        <taxon>Dermacentor</taxon>
    </lineage>
</organism>
<accession>A0ACB8CIT4</accession>